<accession>A0A0F9BWF4</accession>
<gene>
    <name evidence="1" type="ORF">LCGC14_2739930</name>
</gene>
<organism evidence="1">
    <name type="scientific">marine sediment metagenome</name>
    <dbReference type="NCBI Taxonomy" id="412755"/>
    <lineage>
        <taxon>unclassified sequences</taxon>
        <taxon>metagenomes</taxon>
        <taxon>ecological metagenomes</taxon>
    </lineage>
</organism>
<sequence length="230" mass="23155">MALPVFQATGSQAQANGTSATVSWPTHQADDIGLLIVQTSNSPVTLGGAGAGDWTLTADSPQGTGTENNVVSTRLTAYWARATGSSQSDVTIVADNNVVIGGIFTVRGCITTGDPWDVTAGDVEAATDTANVVVPGDTTTVVDCLIAAIFAHGIDDSVDVINADWTNGDLASFTQRVEYQTPAGKGGGLSVATGGLATAGAYGTSTVSMTSNHTQGRISIALRPPVVGSA</sequence>
<reference evidence="1" key="1">
    <citation type="journal article" date="2015" name="Nature">
        <title>Complex archaea that bridge the gap between prokaryotes and eukaryotes.</title>
        <authorList>
            <person name="Spang A."/>
            <person name="Saw J.H."/>
            <person name="Jorgensen S.L."/>
            <person name="Zaremba-Niedzwiedzka K."/>
            <person name="Martijn J."/>
            <person name="Lind A.E."/>
            <person name="van Eijk R."/>
            <person name="Schleper C."/>
            <person name="Guy L."/>
            <person name="Ettema T.J."/>
        </authorList>
    </citation>
    <scope>NUCLEOTIDE SEQUENCE</scope>
</reference>
<dbReference type="EMBL" id="LAZR01049815">
    <property type="protein sequence ID" value="KKK88756.1"/>
    <property type="molecule type" value="Genomic_DNA"/>
</dbReference>
<protein>
    <submittedName>
        <fullName evidence="1">Uncharacterized protein</fullName>
    </submittedName>
</protein>
<dbReference type="AlphaFoldDB" id="A0A0F9BWF4"/>
<proteinExistence type="predicted"/>
<feature type="non-terminal residue" evidence="1">
    <location>
        <position position="230"/>
    </location>
</feature>
<name>A0A0F9BWF4_9ZZZZ</name>
<evidence type="ECO:0000313" key="1">
    <source>
        <dbReference type="EMBL" id="KKK88756.1"/>
    </source>
</evidence>
<comment type="caution">
    <text evidence="1">The sequence shown here is derived from an EMBL/GenBank/DDBJ whole genome shotgun (WGS) entry which is preliminary data.</text>
</comment>